<evidence type="ECO:0000313" key="7">
    <source>
        <dbReference type="EMBL" id="PRQ31585.1"/>
    </source>
</evidence>
<evidence type="ECO:0000256" key="2">
    <source>
        <dbReference type="ARBA" id="ARBA00023015"/>
    </source>
</evidence>
<reference evidence="7 8" key="1">
    <citation type="journal article" date="2018" name="Nat. Genet.">
        <title>The Rosa genome provides new insights in the design of modern roses.</title>
        <authorList>
            <person name="Bendahmane M."/>
        </authorList>
    </citation>
    <scope>NUCLEOTIDE SEQUENCE [LARGE SCALE GENOMIC DNA]</scope>
    <source>
        <strain evidence="8">cv. Old Blush</strain>
    </source>
</reference>
<keyword evidence="8" id="KW-1185">Reference proteome</keyword>
<dbReference type="GO" id="GO:0005634">
    <property type="term" value="C:nucleus"/>
    <property type="evidence" value="ECO:0007669"/>
    <property type="project" value="UniProtKB-SubCell"/>
</dbReference>
<gene>
    <name evidence="7" type="ORF">RchiOBHm_Chr5g0037101</name>
</gene>
<dbReference type="GO" id="GO:0003677">
    <property type="term" value="F:DNA binding"/>
    <property type="evidence" value="ECO:0007669"/>
    <property type="project" value="UniProtKB-KW"/>
</dbReference>
<sequence length="243" mass="27577">MTSIYEPMSSSPSTLASSSSLSYHYSAVQYLPPLNGGSQLYFQSSYPNYQKQASQPPFQYPRYPVLLPRPQQNPVSGDQEGIESKAARDEQRMARQRRHFLSRSAADSGSSSSSMQMDLCGADSDMQNTDLCTPDMKELRVLFKKELKKSDVGSWGRIVVPKWCIDPFFNVPGSFIRKNGLEVGDCISLYKDESKNFVSLSYFLLHYEFITDKKWYVENCPSPFSVMRTVSLEDSEMVVIETK</sequence>
<dbReference type="EMBL" id="PDCK01000043">
    <property type="protein sequence ID" value="PRQ31585.1"/>
    <property type="molecule type" value="Genomic_DNA"/>
</dbReference>
<name>A0A2P6QBN3_ROSCH</name>
<evidence type="ECO:0000256" key="6">
    <source>
        <dbReference type="SAM" id="MobiDB-lite"/>
    </source>
</evidence>
<evidence type="ECO:0000256" key="5">
    <source>
        <dbReference type="ARBA" id="ARBA00023242"/>
    </source>
</evidence>
<comment type="caution">
    <text evidence="7">The sequence shown here is derived from an EMBL/GenBank/DDBJ whole genome shotgun (WGS) entry which is preliminary data.</text>
</comment>
<dbReference type="SUPFAM" id="SSF101936">
    <property type="entry name" value="DNA-binding pseudobarrel domain"/>
    <property type="match status" value="1"/>
</dbReference>
<feature type="region of interest" description="Disordered" evidence="6">
    <location>
        <begin position="52"/>
        <end position="116"/>
    </location>
</feature>
<evidence type="ECO:0000256" key="4">
    <source>
        <dbReference type="ARBA" id="ARBA00023163"/>
    </source>
</evidence>
<keyword evidence="2" id="KW-0805">Transcription regulation</keyword>
<dbReference type="AlphaFoldDB" id="A0A2P6QBN3"/>
<dbReference type="PANTHER" id="PTHR31140:SF74">
    <property type="entry name" value="B3 DOMAIN-CONTAINING TRANSCRIPTION FACTOR LEC2"/>
    <property type="match status" value="1"/>
</dbReference>
<evidence type="ECO:0000256" key="1">
    <source>
        <dbReference type="ARBA" id="ARBA00004123"/>
    </source>
</evidence>
<evidence type="ECO:0000256" key="3">
    <source>
        <dbReference type="ARBA" id="ARBA00023125"/>
    </source>
</evidence>
<keyword evidence="5" id="KW-0539">Nucleus</keyword>
<dbReference type="InterPro" id="IPR015300">
    <property type="entry name" value="DNA-bd_pseudobarrel_sf"/>
</dbReference>
<dbReference type="Gene3D" id="2.40.330.10">
    <property type="entry name" value="DNA-binding pseudobarrel domain"/>
    <property type="match status" value="1"/>
</dbReference>
<organism evidence="7 8">
    <name type="scientific">Rosa chinensis</name>
    <name type="common">China rose</name>
    <dbReference type="NCBI Taxonomy" id="74649"/>
    <lineage>
        <taxon>Eukaryota</taxon>
        <taxon>Viridiplantae</taxon>
        <taxon>Streptophyta</taxon>
        <taxon>Embryophyta</taxon>
        <taxon>Tracheophyta</taxon>
        <taxon>Spermatophyta</taxon>
        <taxon>Magnoliopsida</taxon>
        <taxon>eudicotyledons</taxon>
        <taxon>Gunneridae</taxon>
        <taxon>Pentapetalae</taxon>
        <taxon>rosids</taxon>
        <taxon>fabids</taxon>
        <taxon>Rosales</taxon>
        <taxon>Rosaceae</taxon>
        <taxon>Rosoideae</taxon>
        <taxon>Rosoideae incertae sedis</taxon>
        <taxon>Rosa</taxon>
    </lineage>
</organism>
<feature type="compositionally biased region" description="Low complexity" evidence="6">
    <location>
        <begin position="102"/>
        <end position="114"/>
    </location>
</feature>
<dbReference type="GO" id="GO:0003700">
    <property type="term" value="F:DNA-binding transcription factor activity"/>
    <property type="evidence" value="ECO:0007669"/>
    <property type="project" value="InterPro"/>
</dbReference>
<proteinExistence type="predicted"/>
<dbReference type="Gramene" id="PRQ31585">
    <property type="protein sequence ID" value="PRQ31585"/>
    <property type="gene ID" value="RchiOBHm_Chr5g0037101"/>
</dbReference>
<dbReference type="Proteomes" id="UP000238479">
    <property type="component" value="Chromosome 5"/>
</dbReference>
<dbReference type="PANTHER" id="PTHR31140">
    <property type="entry name" value="B3 DOMAIN-CONTAINING TRANSCRIPTION FACTOR ABI3"/>
    <property type="match status" value="1"/>
</dbReference>
<dbReference type="OMA" id="VENCPSP"/>
<keyword evidence="3 7" id="KW-0238">DNA-binding</keyword>
<protein>
    <submittedName>
        <fullName evidence="7">Putative DNA-binding pseudobarrel domain-containing protein</fullName>
    </submittedName>
</protein>
<keyword evidence="4" id="KW-0804">Transcription</keyword>
<dbReference type="InterPro" id="IPR044800">
    <property type="entry name" value="LEC2-like"/>
</dbReference>
<evidence type="ECO:0000313" key="8">
    <source>
        <dbReference type="Proteomes" id="UP000238479"/>
    </source>
</evidence>
<comment type="subcellular location">
    <subcellularLocation>
        <location evidence="1">Nucleus</location>
    </subcellularLocation>
</comment>
<accession>A0A2P6QBN3</accession>
<feature type="compositionally biased region" description="Basic and acidic residues" evidence="6">
    <location>
        <begin position="82"/>
        <end position="93"/>
    </location>
</feature>